<evidence type="ECO:0000313" key="3">
    <source>
        <dbReference type="Proteomes" id="UP001221411"/>
    </source>
</evidence>
<reference evidence="2 3" key="1">
    <citation type="submission" date="2022-11" db="EMBL/GenBank/DDBJ databases">
        <title>Minimal conservation of predation-associated metabolite biosynthetic gene clusters underscores biosynthetic potential of Myxococcota including descriptions for ten novel species: Archangium lansinium sp. nov., Myxococcus landrumus sp. nov., Nannocystis bai.</title>
        <authorList>
            <person name="Ahearne A."/>
            <person name="Stevens C."/>
            <person name="Dowd S."/>
        </authorList>
    </citation>
    <scope>NUCLEOTIDE SEQUENCE [LARGE SCALE GENOMIC DNA]</scope>
    <source>
        <strain evidence="2 3">RJM3</strain>
    </source>
</reference>
<comment type="caution">
    <text evidence="2">The sequence shown here is derived from an EMBL/GenBank/DDBJ whole genome shotgun (WGS) entry which is preliminary data.</text>
</comment>
<feature type="region of interest" description="Disordered" evidence="1">
    <location>
        <begin position="146"/>
        <end position="166"/>
    </location>
</feature>
<organism evidence="2 3">
    <name type="scientific">Polyangium mundeleinium</name>
    <dbReference type="NCBI Taxonomy" id="2995306"/>
    <lineage>
        <taxon>Bacteria</taxon>
        <taxon>Pseudomonadati</taxon>
        <taxon>Myxococcota</taxon>
        <taxon>Polyangia</taxon>
        <taxon>Polyangiales</taxon>
        <taxon>Polyangiaceae</taxon>
        <taxon>Polyangium</taxon>
    </lineage>
</organism>
<evidence type="ECO:0000313" key="2">
    <source>
        <dbReference type="EMBL" id="MDC0743132.1"/>
    </source>
</evidence>
<dbReference type="EMBL" id="JAQNDO010000001">
    <property type="protein sequence ID" value="MDC0743132.1"/>
    <property type="molecule type" value="Genomic_DNA"/>
</dbReference>
<sequence>MPSMGQHGAPLDAHVDAGEHVARAPLVGPAIERRPCHRAHGAPSMGEHVAPLDASVDAGEHVARAPLVGTSSAGLAVERTACRRWASTWRRSTRAWMQASTWRVRRSSGHRAPALPSSARRAVDGRARGRSTRTWTQASTWRVRRSSGHRRRPCRRAHGVPSMAEHGAPLDANGDAGEHVACAPLVGASSAGLVVERTACRRWPSTGRRSTQANT</sequence>
<accession>A0ABT5EMR8</accession>
<dbReference type="RefSeq" id="WP_271918495.1">
    <property type="nucleotide sequence ID" value="NZ_JAQNDO010000001.1"/>
</dbReference>
<feature type="compositionally biased region" description="Basic residues" evidence="1">
    <location>
        <begin position="146"/>
        <end position="158"/>
    </location>
</feature>
<proteinExistence type="predicted"/>
<evidence type="ECO:0000256" key="1">
    <source>
        <dbReference type="SAM" id="MobiDB-lite"/>
    </source>
</evidence>
<keyword evidence="3" id="KW-1185">Reference proteome</keyword>
<name>A0ABT5EMR8_9BACT</name>
<gene>
    <name evidence="2" type="ORF">POL67_17410</name>
</gene>
<protein>
    <submittedName>
        <fullName evidence="2">Uncharacterized protein</fullName>
    </submittedName>
</protein>
<dbReference type="Proteomes" id="UP001221411">
    <property type="component" value="Unassembled WGS sequence"/>
</dbReference>
<feature type="region of interest" description="Disordered" evidence="1">
    <location>
        <begin position="28"/>
        <end position="49"/>
    </location>
</feature>